<dbReference type="SMART" id="SM00530">
    <property type="entry name" value="HTH_XRE"/>
    <property type="match status" value="1"/>
</dbReference>
<dbReference type="EMBL" id="BAABIB010000157">
    <property type="protein sequence ID" value="GAA4667944.1"/>
    <property type="molecule type" value="Genomic_DNA"/>
</dbReference>
<proteinExistence type="inferred from homology"/>
<gene>
    <name evidence="3" type="ORF">GCM10023214_72540</name>
</gene>
<evidence type="ECO:0000259" key="2">
    <source>
        <dbReference type="PROSITE" id="PS50943"/>
    </source>
</evidence>
<dbReference type="RefSeq" id="WP_346056497.1">
    <property type="nucleotide sequence ID" value="NZ_BAABIB010000157.1"/>
</dbReference>
<comment type="similarity">
    <text evidence="1">Belongs to the short-chain fatty acyl-CoA assimilation regulator (ScfR) family.</text>
</comment>
<evidence type="ECO:0000313" key="4">
    <source>
        <dbReference type="Proteomes" id="UP001500192"/>
    </source>
</evidence>
<dbReference type="Pfam" id="PF06114">
    <property type="entry name" value="Peptidase_M78"/>
    <property type="match status" value="1"/>
</dbReference>
<dbReference type="InterPro" id="IPR001387">
    <property type="entry name" value="Cro/C1-type_HTH"/>
</dbReference>
<dbReference type="PANTHER" id="PTHR43236">
    <property type="entry name" value="ANTITOXIN HIGA1"/>
    <property type="match status" value="1"/>
</dbReference>
<dbReference type="Gene3D" id="1.10.10.2910">
    <property type="match status" value="1"/>
</dbReference>
<accession>A0ABP8VML9</accession>
<organism evidence="3 4">
    <name type="scientific">Amycolatopsis dongchuanensis</name>
    <dbReference type="NCBI Taxonomy" id="1070866"/>
    <lineage>
        <taxon>Bacteria</taxon>
        <taxon>Bacillati</taxon>
        <taxon>Actinomycetota</taxon>
        <taxon>Actinomycetes</taxon>
        <taxon>Pseudonocardiales</taxon>
        <taxon>Pseudonocardiaceae</taxon>
        <taxon>Amycolatopsis</taxon>
    </lineage>
</organism>
<dbReference type="PANTHER" id="PTHR43236:SF1">
    <property type="entry name" value="BLL7220 PROTEIN"/>
    <property type="match status" value="1"/>
</dbReference>
<dbReference type="Pfam" id="PF01381">
    <property type="entry name" value="HTH_3"/>
    <property type="match status" value="1"/>
</dbReference>
<dbReference type="InterPro" id="IPR052345">
    <property type="entry name" value="Rad_response_metalloprotease"/>
</dbReference>
<evidence type="ECO:0000313" key="3">
    <source>
        <dbReference type="EMBL" id="GAA4667944.1"/>
    </source>
</evidence>
<name>A0ABP8VML9_9PSEU</name>
<reference evidence="4" key="1">
    <citation type="journal article" date="2019" name="Int. J. Syst. Evol. Microbiol.">
        <title>The Global Catalogue of Microorganisms (GCM) 10K type strain sequencing project: providing services to taxonomists for standard genome sequencing and annotation.</title>
        <authorList>
            <consortium name="The Broad Institute Genomics Platform"/>
            <consortium name="The Broad Institute Genome Sequencing Center for Infectious Disease"/>
            <person name="Wu L."/>
            <person name="Ma J."/>
        </authorList>
    </citation>
    <scope>NUCLEOTIDE SEQUENCE [LARGE SCALE GENOMIC DNA]</scope>
    <source>
        <strain evidence="4">JCM 18054</strain>
    </source>
</reference>
<dbReference type="InterPro" id="IPR010982">
    <property type="entry name" value="Lambda_DNA-bd_dom_sf"/>
</dbReference>
<dbReference type="InterPro" id="IPR010359">
    <property type="entry name" value="IrrE_HExxH"/>
</dbReference>
<protein>
    <submittedName>
        <fullName evidence="3">ImmA/IrrE family metallo-endopeptidase</fullName>
    </submittedName>
</protein>
<dbReference type="Proteomes" id="UP001500192">
    <property type="component" value="Unassembled WGS sequence"/>
</dbReference>
<dbReference type="PROSITE" id="PS50943">
    <property type="entry name" value="HTH_CROC1"/>
    <property type="match status" value="1"/>
</dbReference>
<sequence>MTSTGQLDYKPAELVHPGETLAEWLDHHDMTQAQFARRTSLTPKHINQVLKGAVGISPEVALAFERVTSIPARYWSQLEANYQTAKQQVLEERTLKEQVHLVDKFPIKTLERLGHVALKKSKVEQLKELLKFFAVADAHALDEVWLKPALYRRSQAFQADEAALAAWLRLAELHAAQIPTKPFDIGRCRSVIPEMRSLSRMRGVDWIRPLQDVCASAGVALVILKELPKCRVNGATRWLSPDKAIIALSLRHRRNDIFWFTLFHEMCHILRHSKKETFVDTKGSGIDNELEKEADIFASRILIPPHAANELHQLTTARHVEKFAEKIGVAPGIVVGRMQHDGIIPHSQWTNLIDRYRFADE</sequence>
<keyword evidence="4" id="KW-1185">Reference proteome</keyword>
<feature type="domain" description="HTH cro/C1-type" evidence="2">
    <location>
        <begin position="21"/>
        <end position="75"/>
    </location>
</feature>
<dbReference type="CDD" id="cd00093">
    <property type="entry name" value="HTH_XRE"/>
    <property type="match status" value="1"/>
</dbReference>
<comment type="caution">
    <text evidence="3">The sequence shown here is derived from an EMBL/GenBank/DDBJ whole genome shotgun (WGS) entry which is preliminary data.</text>
</comment>
<evidence type="ECO:0000256" key="1">
    <source>
        <dbReference type="ARBA" id="ARBA00007227"/>
    </source>
</evidence>
<dbReference type="Gene3D" id="1.10.260.40">
    <property type="entry name" value="lambda repressor-like DNA-binding domains"/>
    <property type="match status" value="1"/>
</dbReference>
<dbReference type="SUPFAM" id="SSF47413">
    <property type="entry name" value="lambda repressor-like DNA-binding domains"/>
    <property type="match status" value="1"/>
</dbReference>